<dbReference type="PANTHER" id="PTHR30189:SF1">
    <property type="entry name" value="LPS-ASSEMBLY PROTEIN LPTD"/>
    <property type="match status" value="1"/>
</dbReference>
<reference evidence="1 2" key="1">
    <citation type="submission" date="2024-03" db="EMBL/GenBank/DDBJ databases">
        <title>Sulfurimonas sp. HSL3-1.</title>
        <authorList>
            <person name="Wang S."/>
        </authorList>
    </citation>
    <scope>NUCLEOTIDE SEQUENCE [LARGE SCALE GENOMIC DNA]</scope>
    <source>
        <strain evidence="1 2">HSL3-1</strain>
    </source>
</reference>
<dbReference type="Proteomes" id="UP001447842">
    <property type="component" value="Chromosome"/>
</dbReference>
<dbReference type="RefSeq" id="WP_345972339.1">
    <property type="nucleotide sequence ID" value="NZ_CP147920.1"/>
</dbReference>
<dbReference type="InterPro" id="IPR050218">
    <property type="entry name" value="LptD"/>
</dbReference>
<evidence type="ECO:0000313" key="2">
    <source>
        <dbReference type="Proteomes" id="UP001447842"/>
    </source>
</evidence>
<dbReference type="EMBL" id="CP147920">
    <property type="protein sequence ID" value="XAU14670.1"/>
    <property type="molecule type" value="Genomic_DNA"/>
</dbReference>
<dbReference type="HAMAP" id="MF_01411">
    <property type="entry name" value="LPS_assembly_LptD"/>
    <property type="match status" value="1"/>
</dbReference>
<sequence>MTALRAPLSSMPRFLLLLLFVLSALRAEEQIEFFATRLDSNLSVVHASGDVLVLYKSYYLSANEAYFDRNSSTLELFGNIVAMQGSEYFAMGDYAKLDIAKKSREFSPFFMLDRHTNVWMSSSRSGAEDKDFTVEDGMVSGCDPNDPFWVLYFSSADFDSESRWMNVYNAYLKIYGIPVFYFPYFGYSLDNRRRSGLLVPSFGVSSTEGFFVEQPVYIAIDPSWDVELRPQLRTERGEGVYGKFRFVDSNVSEGMVQAGYFQEKSSYVDTYDLANSNHYGFDFFYTNTAVLQRWLGLDLPGQSGLYADISWMNDIDYINLSSNDTVNYATSNQVLSRVNLFYNEEDAYYGMNLRYYLDLNKQSNADTPQNLPILRYHRYINTFLDEHVYYTFDLRGNNIFRETGMRAVEGEVDLPVTLQTSALEDYLLLSYSARLNGKYITFGNEPTTVSAIPAGGEYETGLFGRIYHVFNAGTQVTKAFEGFSHTAGLDLAYTKAGVDDATGYYKTQQSLCSGSDAALYPECDFYAVNEIEEALDLKFSQFFVNDVGEQVLYHRLSQRLSFDRNQDQLSELENELDWQVTPEVSLYSDVFYNYDNHRVSKMLNGIRYSDGALNVGAMDLYEDQPDVNGTQRVNYLTFDAAYRYNDHYRYFGRYAYDLEANVKKFSEIGFDYTKRCWKFGMRYVENNRPILTNAQADSLLEKYVYFTIELRPIGGTEVNYKLSDALDGS</sequence>
<dbReference type="PANTHER" id="PTHR30189">
    <property type="entry name" value="LPS-ASSEMBLY PROTEIN"/>
    <property type="match status" value="1"/>
</dbReference>
<evidence type="ECO:0000313" key="1">
    <source>
        <dbReference type="EMBL" id="XAU14670.1"/>
    </source>
</evidence>
<accession>A0ABZ3H810</accession>
<gene>
    <name evidence="1" type="ORF">WCY31_10505</name>
</gene>
<dbReference type="InterPro" id="IPR020889">
    <property type="entry name" value="LipoPS_assembly_LptD"/>
</dbReference>
<keyword evidence="2" id="KW-1185">Reference proteome</keyword>
<organism evidence="1 2">
    <name type="scientific">Sulfurimonas diazotrophicus</name>
    <dbReference type="NCBI Taxonomy" id="3131939"/>
    <lineage>
        <taxon>Bacteria</taxon>
        <taxon>Pseudomonadati</taxon>
        <taxon>Campylobacterota</taxon>
        <taxon>Epsilonproteobacteria</taxon>
        <taxon>Campylobacterales</taxon>
        <taxon>Sulfurimonadaceae</taxon>
        <taxon>Sulfurimonas</taxon>
    </lineage>
</organism>
<protein>
    <submittedName>
        <fullName evidence="1">LPS-assembly protein LptD</fullName>
    </submittedName>
</protein>
<proteinExistence type="inferred from homology"/>
<name>A0ABZ3H810_9BACT</name>